<dbReference type="RefSeq" id="WP_074717253.1">
    <property type="nucleotide sequence ID" value="NZ_FNPG01000013.1"/>
</dbReference>
<evidence type="ECO:0000313" key="4">
    <source>
        <dbReference type="Proteomes" id="UP000183918"/>
    </source>
</evidence>
<proteinExistence type="predicted"/>
<name>A0A1H3IYW4_9FIRM</name>
<sequence>MKNKKKIIVGLLLVVVIALAMLFVKKQSDSSQKAKVEKGSKAYTFVVVNKDGKEKVTKGKTDAKYLKNLMDEMKKDGKIKYKAQKQSMGSFVVSVNGERADFAKDKAYWRIVVNKKDAQKGIDEQPVKNKDHIEFVYTPAQ</sequence>
<dbReference type="Gene3D" id="2.170.130.30">
    <property type="match status" value="1"/>
</dbReference>
<dbReference type="AlphaFoldDB" id="A0A1H3IYW4"/>
<accession>A0A1H3IYW4</accession>
<organism evidence="3 4">
    <name type="scientific">Lachnobacterium bovis DSM 14045</name>
    <dbReference type="NCBI Taxonomy" id="1122142"/>
    <lineage>
        <taxon>Bacteria</taxon>
        <taxon>Bacillati</taxon>
        <taxon>Bacillota</taxon>
        <taxon>Clostridia</taxon>
        <taxon>Lachnospirales</taxon>
        <taxon>Lachnospiraceae</taxon>
        <taxon>Lachnobacterium</taxon>
    </lineage>
</organism>
<feature type="domain" description="Transcobalamin-like C-terminal" evidence="2">
    <location>
        <begin position="68"/>
        <end position="138"/>
    </location>
</feature>
<keyword evidence="1" id="KW-0812">Transmembrane</keyword>
<dbReference type="InterPro" id="IPR027954">
    <property type="entry name" value="Transcobalamin-like_C"/>
</dbReference>
<protein>
    <recommendedName>
        <fullName evidence="2">Transcobalamin-like C-terminal domain-containing protein</fullName>
    </recommendedName>
</protein>
<keyword evidence="1" id="KW-1133">Transmembrane helix</keyword>
<dbReference type="OrthoDB" id="1906526at2"/>
<evidence type="ECO:0000259" key="2">
    <source>
        <dbReference type="Pfam" id="PF14478"/>
    </source>
</evidence>
<evidence type="ECO:0000313" key="3">
    <source>
        <dbReference type="EMBL" id="SDY32910.1"/>
    </source>
</evidence>
<dbReference type="Pfam" id="PF14478">
    <property type="entry name" value="DUF4430"/>
    <property type="match status" value="1"/>
</dbReference>
<feature type="transmembrane region" description="Helical" evidence="1">
    <location>
        <begin position="7"/>
        <end position="24"/>
    </location>
</feature>
<keyword evidence="1" id="KW-0472">Membrane</keyword>
<gene>
    <name evidence="3" type="ORF">SAMN02910414_01309</name>
</gene>
<dbReference type="EMBL" id="FNPG01000013">
    <property type="protein sequence ID" value="SDY32910.1"/>
    <property type="molecule type" value="Genomic_DNA"/>
</dbReference>
<reference evidence="3 4" key="1">
    <citation type="submission" date="2016-10" db="EMBL/GenBank/DDBJ databases">
        <authorList>
            <person name="de Groot N.N."/>
        </authorList>
    </citation>
    <scope>NUCLEOTIDE SEQUENCE [LARGE SCALE GENOMIC DNA]</scope>
    <source>
        <strain evidence="3 4">DSM 14045</strain>
    </source>
</reference>
<keyword evidence="4" id="KW-1185">Reference proteome</keyword>
<dbReference type="STRING" id="1122142.SAMN02910414_01309"/>
<evidence type="ECO:0000256" key="1">
    <source>
        <dbReference type="SAM" id="Phobius"/>
    </source>
</evidence>
<dbReference type="Proteomes" id="UP000183918">
    <property type="component" value="Unassembled WGS sequence"/>
</dbReference>